<gene>
    <name evidence="2" type="ORF">MTP08_07615</name>
</gene>
<reference evidence="2 3" key="1">
    <citation type="submission" date="2022-03" db="EMBL/GenBank/DDBJ databases">
        <title>Chryseobacterium sp. isolated from the Andong Sikhe.</title>
        <authorList>
            <person name="Won M."/>
            <person name="Kim S.-J."/>
            <person name="Kwon S.-W."/>
        </authorList>
    </citation>
    <scope>NUCLEOTIDE SEQUENCE [LARGE SCALE GENOMIC DNA]</scope>
    <source>
        <strain evidence="2 3">ADR-1</strain>
    </source>
</reference>
<proteinExistence type="predicted"/>
<name>A0ABY4BCR4_9FLAO</name>
<organism evidence="2 3">
    <name type="scientific">Chryseobacterium oryzae</name>
    <dbReference type="NCBI Taxonomy" id="2929799"/>
    <lineage>
        <taxon>Bacteria</taxon>
        <taxon>Pseudomonadati</taxon>
        <taxon>Bacteroidota</taxon>
        <taxon>Flavobacteriia</taxon>
        <taxon>Flavobacteriales</taxon>
        <taxon>Weeksellaceae</taxon>
        <taxon>Chryseobacterium group</taxon>
        <taxon>Chryseobacterium</taxon>
    </lineage>
</organism>
<dbReference type="EMBL" id="CP094529">
    <property type="protein sequence ID" value="UOE36937.1"/>
    <property type="molecule type" value="Genomic_DNA"/>
</dbReference>
<sequence>MRIKSRVVSKSKNFGLLLFVLISFQLKAQTDQELVNGYRNVIIQSDSLLKIGKISNFNKEEVISLARKLDSQYPLQYLSNSLKYLNQKKYNESAFLYFLGKIRKKELDKSNGFNNYDGVGGDADNFINEVVVTYLASDGDNYKNILKQVITYYERNSYTYLKNNKSEKPSEELNEYKKIIDRIESEPEKSKQDLKEFRDDMATKIKEYFFQQ</sequence>
<evidence type="ECO:0000313" key="3">
    <source>
        <dbReference type="Proteomes" id="UP000831068"/>
    </source>
</evidence>
<feature type="chain" id="PRO_5046642968" evidence="1">
    <location>
        <begin position="29"/>
        <end position="212"/>
    </location>
</feature>
<feature type="signal peptide" evidence="1">
    <location>
        <begin position="1"/>
        <end position="28"/>
    </location>
</feature>
<dbReference type="RefSeq" id="WP_243575454.1">
    <property type="nucleotide sequence ID" value="NZ_CP094529.1"/>
</dbReference>
<keyword evidence="1" id="KW-0732">Signal</keyword>
<protein>
    <submittedName>
        <fullName evidence="2">Uncharacterized protein</fullName>
    </submittedName>
</protein>
<keyword evidence="3" id="KW-1185">Reference proteome</keyword>
<accession>A0ABY4BCR4</accession>
<dbReference type="Proteomes" id="UP000831068">
    <property type="component" value="Chromosome"/>
</dbReference>
<evidence type="ECO:0000256" key="1">
    <source>
        <dbReference type="SAM" id="SignalP"/>
    </source>
</evidence>
<evidence type="ECO:0000313" key="2">
    <source>
        <dbReference type="EMBL" id="UOE36937.1"/>
    </source>
</evidence>